<dbReference type="EMBL" id="MWZD01000017">
    <property type="protein sequence ID" value="PRI10820.1"/>
    <property type="molecule type" value="Genomic_DNA"/>
</dbReference>
<comment type="caution">
    <text evidence="3">The sequence shown here is derived from an EMBL/GenBank/DDBJ whole genome shotgun (WGS) entry which is preliminary data.</text>
</comment>
<proteinExistence type="predicted"/>
<reference evidence="3 4" key="1">
    <citation type="journal article" date="2017" name="New Microbes New Infect">
        <title>Genome sequence of 'Leucobacter massiliensis' sp. nov. isolated from human pharynx after travel to the 2014 Hajj.</title>
        <authorList>
            <person name="Leangapichart T."/>
            <person name="Gautret P."/>
            <person name="Nguyen T.T."/>
            <person name="Armstrong N."/>
            <person name="Rolain J.M."/>
        </authorList>
    </citation>
    <scope>NUCLEOTIDE SEQUENCE [LARGE SCALE GENOMIC DNA]</scope>
    <source>
        <strain evidence="3 4">122RC15</strain>
    </source>
</reference>
<evidence type="ECO:0000256" key="2">
    <source>
        <dbReference type="SAM" id="Phobius"/>
    </source>
</evidence>
<feature type="transmembrane region" description="Helical" evidence="2">
    <location>
        <begin position="430"/>
        <end position="453"/>
    </location>
</feature>
<feature type="transmembrane region" description="Helical" evidence="2">
    <location>
        <begin position="53"/>
        <end position="77"/>
    </location>
</feature>
<dbReference type="Proteomes" id="UP000238650">
    <property type="component" value="Unassembled WGS sequence"/>
</dbReference>
<evidence type="ECO:0000313" key="3">
    <source>
        <dbReference type="EMBL" id="PRI10820.1"/>
    </source>
</evidence>
<dbReference type="AlphaFoldDB" id="A0A2S9QMK5"/>
<name>A0A2S9QMK5_9MICO</name>
<feature type="region of interest" description="Disordered" evidence="1">
    <location>
        <begin position="1"/>
        <end position="26"/>
    </location>
</feature>
<organism evidence="3 4">
    <name type="scientific">Leucobacter massiliensis</name>
    <dbReference type="NCBI Taxonomy" id="1686285"/>
    <lineage>
        <taxon>Bacteria</taxon>
        <taxon>Bacillati</taxon>
        <taxon>Actinomycetota</taxon>
        <taxon>Actinomycetes</taxon>
        <taxon>Micrococcales</taxon>
        <taxon>Microbacteriaceae</taxon>
        <taxon>Leucobacter</taxon>
    </lineage>
</organism>
<feature type="transmembrane region" description="Helical" evidence="2">
    <location>
        <begin position="329"/>
        <end position="347"/>
    </location>
</feature>
<sequence>MAEPLLTPAFAPQPAAGNGTSAPRSGPAARVRVLVRLRFLVLWNTLRRHPWQLVGAIIGALYGLGVLSMVTIGLVALSWADPALARTVVILGGSALILGWMVAPIVSSGMDRTLDPARLVVFPMRPGTQLAGIAIASLLGVPGIITLLVSALAALAWLRSPLAVIAALLLAPVAAASCVLACQFAITALSRLTASRRFREIIGGVIVLLVVCAGPLIAGVGSGIEAAAEWLPTVAEVLSWTPLGAVWAVPAELAAGHWLGAVLRLLIALATVLGLFLAWRPLYIAGFGAAGGSRTVVKAGTGWFGRFPATPRGAIAARTLTYWLRDPRYLQSLLIVLVMPVVFGFVSATTGMQILLPGSTVMVACLLSLATFTDVSYDGTAFSTHLVHGVRGIDDRLGRLWSNALLTVPCVLLVAVVTTAIVGRFDQLPTLLGLSGAVMLGGFGVASVASAIFVMPVPQSGENPFATKPGAGVLSMVGTFGSYGALLVLTLPTIVLTVVAGVSGDPLWAWLTLAVGLLNGGLVCFFGVMLGSRLFDRRGPELLARVVAQG</sequence>
<keyword evidence="2" id="KW-0812">Transmembrane</keyword>
<feature type="transmembrane region" description="Helical" evidence="2">
    <location>
        <begin position="130"/>
        <end position="158"/>
    </location>
</feature>
<feature type="transmembrane region" description="Helical" evidence="2">
    <location>
        <begin position="354"/>
        <end position="373"/>
    </location>
</feature>
<dbReference type="RefSeq" id="WP_105805285.1">
    <property type="nucleotide sequence ID" value="NZ_MWZD01000017.1"/>
</dbReference>
<evidence type="ECO:0000313" key="4">
    <source>
        <dbReference type="Proteomes" id="UP000238650"/>
    </source>
</evidence>
<dbReference type="OrthoDB" id="3261041at2"/>
<protein>
    <recommendedName>
        <fullName evidence="5">Transporter</fullName>
    </recommendedName>
</protein>
<keyword evidence="2" id="KW-1133">Transmembrane helix</keyword>
<feature type="transmembrane region" description="Helical" evidence="2">
    <location>
        <begin position="507"/>
        <end position="530"/>
    </location>
</feature>
<evidence type="ECO:0000256" key="1">
    <source>
        <dbReference type="SAM" id="MobiDB-lite"/>
    </source>
</evidence>
<feature type="transmembrane region" description="Helical" evidence="2">
    <location>
        <begin position="83"/>
        <end position="109"/>
    </location>
</feature>
<accession>A0A2S9QMK5</accession>
<feature type="transmembrane region" description="Helical" evidence="2">
    <location>
        <begin position="164"/>
        <end position="189"/>
    </location>
</feature>
<feature type="transmembrane region" description="Helical" evidence="2">
    <location>
        <begin position="261"/>
        <end position="279"/>
    </location>
</feature>
<gene>
    <name evidence="3" type="ORF">B4915_07950</name>
</gene>
<keyword evidence="4" id="KW-1185">Reference proteome</keyword>
<feature type="transmembrane region" description="Helical" evidence="2">
    <location>
        <begin position="473"/>
        <end position="500"/>
    </location>
</feature>
<feature type="transmembrane region" description="Helical" evidence="2">
    <location>
        <begin position="201"/>
        <end position="224"/>
    </location>
</feature>
<keyword evidence="2" id="KW-0472">Membrane</keyword>
<evidence type="ECO:0008006" key="5">
    <source>
        <dbReference type="Google" id="ProtNLM"/>
    </source>
</evidence>
<feature type="transmembrane region" description="Helical" evidence="2">
    <location>
        <begin position="400"/>
        <end position="423"/>
    </location>
</feature>